<accession>A0A4Y7SI76</accession>
<evidence type="ECO:0000313" key="2">
    <source>
        <dbReference type="EMBL" id="TEB21462.1"/>
    </source>
</evidence>
<name>A0A4Y7SI76_COPMI</name>
<gene>
    <name evidence="2" type="ORF">FA13DRAFT_1741871</name>
</gene>
<protein>
    <submittedName>
        <fullName evidence="2">Uncharacterized protein</fullName>
    </submittedName>
</protein>
<keyword evidence="3" id="KW-1185">Reference proteome</keyword>
<feature type="region of interest" description="Disordered" evidence="1">
    <location>
        <begin position="1"/>
        <end position="115"/>
    </location>
</feature>
<dbReference type="AlphaFoldDB" id="A0A4Y7SI76"/>
<sequence length="115" mass="13001">MSSSNDAFQPRHREHNDQERLPASGKERFDYSPNTIERAKLPKSEEGESQFRTSGGSECNCKRTGSGLNHDHEEHCRSKLHSREPVAHQKIPTAEGHHFFDEENPRPKPVGDNGA</sequence>
<dbReference type="OrthoDB" id="3035434at2759"/>
<organism evidence="2 3">
    <name type="scientific">Coprinellus micaceus</name>
    <name type="common">Glistening ink-cap mushroom</name>
    <name type="synonym">Coprinus micaceus</name>
    <dbReference type="NCBI Taxonomy" id="71717"/>
    <lineage>
        <taxon>Eukaryota</taxon>
        <taxon>Fungi</taxon>
        <taxon>Dikarya</taxon>
        <taxon>Basidiomycota</taxon>
        <taxon>Agaricomycotina</taxon>
        <taxon>Agaricomycetes</taxon>
        <taxon>Agaricomycetidae</taxon>
        <taxon>Agaricales</taxon>
        <taxon>Agaricineae</taxon>
        <taxon>Psathyrellaceae</taxon>
        <taxon>Coprinellus</taxon>
    </lineage>
</organism>
<evidence type="ECO:0000256" key="1">
    <source>
        <dbReference type="SAM" id="MobiDB-lite"/>
    </source>
</evidence>
<dbReference type="EMBL" id="QPFP01000110">
    <property type="protein sequence ID" value="TEB21462.1"/>
    <property type="molecule type" value="Genomic_DNA"/>
</dbReference>
<feature type="compositionally biased region" description="Basic and acidic residues" evidence="1">
    <location>
        <begin position="37"/>
        <end position="46"/>
    </location>
</feature>
<dbReference type="Proteomes" id="UP000298030">
    <property type="component" value="Unassembled WGS sequence"/>
</dbReference>
<reference evidence="2 3" key="1">
    <citation type="journal article" date="2019" name="Nat. Ecol. Evol.">
        <title>Megaphylogeny resolves global patterns of mushroom evolution.</title>
        <authorList>
            <person name="Varga T."/>
            <person name="Krizsan K."/>
            <person name="Foldi C."/>
            <person name="Dima B."/>
            <person name="Sanchez-Garcia M."/>
            <person name="Sanchez-Ramirez S."/>
            <person name="Szollosi G.J."/>
            <person name="Szarkandi J.G."/>
            <person name="Papp V."/>
            <person name="Albert L."/>
            <person name="Andreopoulos W."/>
            <person name="Angelini C."/>
            <person name="Antonin V."/>
            <person name="Barry K.W."/>
            <person name="Bougher N.L."/>
            <person name="Buchanan P."/>
            <person name="Buyck B."/>
            <person name="Bense V."/>
            <person name="Catcheside P."/>
            <person name="Chovatia M."/>
            <person name="Cooper J."/>
            <person name="Damon W."/>
            <person name="Desjardin D."/>
            <person name="Finy P."/>
            <person name="Geml J."/>
            <person name="Haridas S."/>
            <person name="Hughes K."/>
            <person name="Justo A."/>
            <person name="Karasinski D."/>
            <person name="Kautmanova I."/>
            <person name="Kiss B."/>
            <person name="Kocsube S."/>
            <person name="Kotiranta H."/>
            <person name="LaButti K.M."/>
            <person name="Lechner B.E."/>
            <person name="Liimatainen K."/>
            <person name="Lipzen A."/>
            <person name="Lukacs Z."/>
            <person name="Mihaltcheva S."/>
            <person name="Morgado L.N."/>
            <person name="Niskanen T."/>
            <person name="Noordeloos M.E."/>
            <person name="Ohm R.A."/>
            <person name="Ortiz-Santana B."/>
            <person name="Ovrebo C."/>
            <person name="Racz N."/>
            <person name="Riley R."/>
            <person name="Savchenko A."/>
            <person name="Shiryaev A."/>
            <person name="Soop K."/>
            <person name="Spirin V."/>
            <person name="Szebenyi C."/>
            <person name="Tomsovsky M."/>
            <person name="Tulloss R.E."/>
            <person name="Uehling J."/>
            <person name="Grigoriev I.V."/>
            <person name="Vagvolgyi C."/>
            <person name="Papp T."/>
            <person name="Martin F.M."/>
            <person name="Miettinen O."/>
            <person name="Hibbett D.S."/>
            <person name="Nagy L.G."/>
        </authorList>
    </citation>
    <scope>NUCLEOTIDE SEQUENCE [LARGE SCALE GENOMIC DNA]</scope>
    <source>
        <strain evidence="2 3">FP101781</strain>
    </source>
</reference>
<proteinExistence type="predicted"/>
<feature type="compositionally biased region" description="Basic and acidic residues" evidence="1">
    <location>
        <begin position="95"/>
        <end position="106"/>
    </location>
</feature>
<comment type="caution">
    <text evidence="2">The sequence shown here is derived from an EMBL/GenBank/DDBJ whole genome shotgun (WGS) entry which is preliminary data.</text>
</comment>
<evidence type="ECO:0000313" key="3">
    <source>
        <dbReference type="Proteomes" id="UP000298030"/>
    </source>
</evidence>
<feature type="compositionally biased region" description="Basic and acidic residues" evidence="1">
    <location>
        <begin position="9"/>
        <end position="30"/>
    </location>
</feature>
<feature type="compositionally biased region" description="Basic and acidic residues" evidence="1">
    <location>
        <begin position="69"/>
        <end position="87"/>
    </location>
</feature>